<name>A0ABV8X5K3_9LACT</name>
<feature type="transmembrane region" description="Helical" evidence="1">
    <location>
        <begin position="45"/>
        <end position="70"/>
    </location>
</feature>
<feature type="transmembrane region" description="Helical" evidence="1">
    <location>
        <begin position="335"/>
        <end position="355"/>
    </location>
</feature>
<keyword evidence="1" id="KW-0812">Transmembrane</keyword>
<gene>
    <name evidence="2" type="ORF">ACFOZY_08330</name>
</gene>
<protein>
    <recommendedName>
        <fullName evidence="4">Membrane protein YkvI</fullName>
    </recommendedName>
</protein>
<feature type="transmembrane region" description="Helical" evidence="1">
    <location>
        <begin position="124"/>
        <end position="143"/>
    </location>
</feature>
<dbReference type="Proteomes" id="UP001595817">
    <property type="component" value="Unassembled WGS sequence"/>
</dbReference>
<reference evidence="3" key="1">
    <citation type="journal article" date="2019" name="Int. J. Syst. Evol. Microbiol.">
        <title>The Global Catalogue of Microorganisms (GCM) 10K type strain sequencing project: providing services to taxonomists for standard genome sequencing and annotation.</title>
        <authorList>
            <consortium name="The Broad Institute Genomics Platform"/>
            <consortium name="The Broad Institute Genome Sequencing Center for Infectious Disease"/>
            <person name="Wu L."/>
            <person name="Ma J."/>
        </authorList>
    </citation>
    <scope>NUCLEOTIDE SEQUENCE [LARGE SCALE GENOMIC DNA]</scope>
    <source>
        <strain evidence="3">CCUG 59778</strain>
    </source>
</reference>
<dbReference type="InterPro" id="IPR038728">
    <property type="entry name" value="YkvI-like"/>
</dbReference>
<feature type="transmembrane region" description="Helical" evidence="1">
    <location>
        <begin position="270"/>
        <end position="297"/>
    </location>
</feature>
<evidence type="ECO:0008006" key="4">
    <source>
        <dbReference type="Google" id="ProtNLM"/>
    </source>
</evidence>
<keyword evidence="1" id="KW-0472">Membrane</keyword>
<dbReference type="PANTHER" id="PTHR37814:SF1">
    <property type="entry name" value="MEMBRANE PROTEIN"/>
    <property type="match status" value="1"/>
</dbReference>
<organism evidence="2 3">
    <name type="scientific">Chungangia koreensis</name>
    <dbReference type="NCBI Taxonomy" id="752657"/>
    <lineage>
        <taxon>Bacteria</taxon>
        <taxon>Bacillati</taxon>
        <taxon>Bacillota</taxon>
        <taxon>Bacilli</taxon>
        <taxon>Lactobacillales</taxon>
        <taxon>Chungangia</taxon>
    </lineage>
</organism>
<comment type="caution">
    <text evidence="2">The sequence shown here is derived from an EMBL/GenBank/DDBJ whole genome shotgun (WGS) entry which is preliminary data.</text>
</comment>
<feature type="transmembrane region" description="Helical" evidence="1">
    <location>
        <begin position="192"/>
        <end position="214"/>
    </location>
</feature>
<feature type="transmembrane region" description="Helical" evidence="1">
    <location>
        <begin position="90"/>
        <end position="118"/>
    </location>
</feature>
<sequence length="367" mass="38845">MQKTNEEKWGKQMKRSFQIGAAFIGVIVGAGFASGQEVLQFFTSFGIPGLLGGAIALTMFAFLGMVLGQLGCRLQTKSHEGVIYHICGKYLGIAVDVILTFFLFGVAVVMFAGSGAIFEEQFGIPAAVGNLFMTTVVIISVLFDVKRVIALIGSFTPILMLTVLIMAIYSVLTADLSSLTEAATVAADSQAAPNWILAALLYVSYNIAVGAPLVTVMGGTVRDDKVVARGAIIGGIGLGILVLLISISMMTQLGEIADAAMPMLVIANNISPIVGIVISVILLGMIYNTAVGMLYTFSVRLIKPGTKKFKVSVVLFGIIAFICSNVGFVNLVGTVYPIMGYLGFVLIAAIIVSWMKNRKKTTVVSIE</sequence>
<feature type="transmembrane region" description="Helical" evidence="1">
    <location>
        <begin position="309"/>
        <end position="329"/>
    </location>
</feature>
<keyword evidence="3" id="KW-1185">Reference proteome</keyword>
<evidence type="ECO:0000313" key="3">
    <source>
        <dbReference type="Proteomes" id="UP001595817"/>
    </source>
</evidence>
<dbReference type="EMBL" id="JBHSEC010000014">
    <property type="protein sequence ID" value="MFC4410429.1"/>
    <property type="molecule type" value="Genomic_DNA"/>
</dbReference>
<feature type="transmembrane region" description="Helical" evidence="1">
    <location>
        <begin position="226"/>
        <end position="250"/>
    </location>
</feature>
<evidence type="ECO:0000313" key="2">
    <source>
        <dbReference type="EMBL" id="MFC4410429.1"/>
    </source>
</evidence>
<evidence type="ECO:0000256" key="1">
    <source>
        <dbReference type="SAM" id="Phobius"/>
    </source>
</evidence>
<feature type="transmembrane region" description="Helical" evidence="1">
    <location>
        <begin position="150"/>
        <end position="172"/>
    </location>
</feature>
<accession>A0ABV8X5K3</accession>
<keyword evidence="1" id="KW-1133">Transmembrane helix</keyword>
<dbReference type="PANTHER" id="PTHR37814">
    <property type="entry name" value="CONSERVED MEMBRANE PROTEIN"/>
    <property type="match status" value="1"/>
</dbReference>
<proteinExistence type="predicted"/>